<dbReference type="InterPro" id="IPR019079">
    <property type="entry name" value="Capsule_synth_CapA"/>
</dbReference>
<dbReference type="CDD" id="cd07381">
    <property type="entry name" value="MPP_CapA"/>
    <property type="match status" value="1"/>
</dbReference>
<evidence type="ECO:0000256" key="2">
    <source>
        <dbReference type="SAM" id="SignalP"/>
    </source>
</evidence>
<dbReference type="AlphaFoldDB" id="A0A1S2LKF1"/>
<dbReference type="Gene3D" id="3.60.21.10">
    <property type="match status" value="1"/>
</dbReference>
<organism evidence="4 5">
    <name type="scientific">Anaerobacillus arseniciselenatis</name>
    <dbReference type="NCBI Taxonomy" id="85682"/>
    <lineage>
        <taxon>Bacteria</taxon>
        <taxon>Bacillati</taxon>
        <taxon>Bacillota</taxon>
        <taxon>Bacilli</taxon>
        <taxon>Bacillales</taxon>
        <taxon>Bacillaceae</taxon>
        <taxon>Anaerobacillus</taxon>
    </lineage>
</organism>
<sequence length="392" mass="44304">MNFFKKSILTVILFLLLGTSFSFAEEAIYIDNSPFVGGKTYGASEPNNQEQVNFLTKIRKGRQMVALHVEEVFAGKFVEPEVVSITISAAGDVTLGGDDRYGYEGSFNQEAKREGLGHFVENIKDLFSKDDLTMVNLEGALTNATARKDKQFTFRGDPSYTEILTNGNIDVVNLANNHTLDFFQKGYEDTINHLKDAGVGYFGFENHLMTEIKEVKIGLLGYTGWYDSTTLRNQIKKDIDNLREEGAKIVIVNFHWGQERSYVPNQTQKSLGRYTIDSGADLVVGHRPHVIQGIEEYNGKFIVYSLANFMFGGNRNPSDKDTFVFQQTFHLIDGELTDEKEVKVIPFSVSSVSHRNNFQPTPLIGDEAKRVRQKIIDLSLDLNETNWVQYEK</sequence>
<dbReference type="PANTHER" id="PTHR33393">
    <property type="entry name" value="POLYGLUTAMINE SYNTHESIS ACCESSORY PROTEIN RV0574C-RELATED"/>
    <property type="match status" value="1"/>
</dbReference>
<feature type="domain" description="Capsule synthesis protein CapA" evidence="3">
    <location>
        <begin position="86"/>
        <end position="313"/>
    </location>
</feature>
<dbReference type="SMART" id="SM00854">
    <property type="entry name" value="PGA_cap"/>
    <property type="match status" value="1"/>
</dbReference>
<dbReference type="PANTHER" id="PTHR33393:SF11">
    <property type="entry name" value="POLYGLUTAMINE SYNTHESIS ACCESSORY PROTEIN RV0574C-RELATED"/>
    <property type="match status" value="1"/>
</dbReference>
<keyword evidence="5" id="KW-1185">Reference proteome</keyword>
<comment type="similarity">
    <text evidence="1">Belongs to the CapA family.</text>
</comment>
<dbReference type="InterPro" id="IPR052169">
    <property type="entry name" value="CW_Biosynth-Accessory"/>
</dbReference>
<name>A0A1S2LKF1_9BACI</name>
<evidence type="ECO:0000259" key="3">
    <source>
        <dbReference type="SMART" id="SM00854"/>
    </source>
</evidence>
<feature type="chain" id="PRO_5010160653" evidence="2">
    <location>
        <begin position="25"/>
        <end position="392"/>
    </location>
</feature>
<dbReference type="InterPro" id="IPR029052">
    <property type="entry name" value="Metallo-depent_PP-like"/>
</dbReference>
<dbReference type="Proteomes" id="UP000180098">
    <property type="component" value="Unassembled WGS sequence"/>
</dbReference>
<accession>A0A1S2LKF1</accession>
<evidence type="ECO:0000313" key="4">
    <source>
        <dbReference type="EMBL" id="OIJ12856.1"/>
    </source>
</evidence>
<dbReference type="EMBL" id="MLQQ01000018">
    <property type="protein sequence ID" value="OIJ12856.1"/>
    <property type="molecule type" value="Genomic_DNA"/>
</dbReference>
<protein>
    <submittedName>
        <fullName evidence="4">Capsular biosynthesis protein</fullName>
    </submittedName>
</protein>
<feature type="signal peptide" evidence="2">
    <location>
        <begin position="1"/>
        <end position="24"/>
    </location>
</feature>
<gene>
    <name evidence="4" type="ORF">BKP35_09820</name>
</gene>
<proteinExistence type="inferred from homology"/>
<evidence type="ECO:0000313" key="5">
    <source>
        <dbReference type="Proteomes" id="UP000180098"/>
    </source>
</evidence>
<dbReference type="Pfam" id="PF09587">
    <property type="entry name" value="PGA_cap"/>
    <property type="match status" value="1"/>
</dbReference>
<comment type="caution">
    <text evidence="4">The sequence shown here is derived from an EMBL/GenBank/DDBJ whole genome shotgun (WGS) entry which is preliminary data.</text>
</comment>
<dbReference type="SUPFAM" id="SSF56300">
    <property type="entry name" value="Metallo-dependent phosphatases"/>
    <property type="match status" value="1"/>
</dbReference>
<keyword evidence="2" id="KW-0732">Signal</keyword>
<evidence type="ECO:0000256" key="1">
    <source>
        <dbReference type="ARBA" id="ARBA00005662"/>
    </source>
</evidence>
<reference evidence="4 5" key="1">
    <citation type="submission" date="2016-10" db="EMBL/GenBank/DDBJ databases">
        <title>Draft genome sequences of four alkaliphilic bacteria belonging to the Anaerobacillus genus.</title>
        <authorList>
            <person name="Bassil N.M."/>
            <person name="Lloyd J.R."/>
        </authorList>
    </citation>
    <scope>NUCLEOTIDE SEQUENCE [LARGE SCALE GENOMIC DNA]</scope>
    <source>
        <strain evidence="4 5">DSM 15340</strain>
    </source>
</reference>